<accession>A0A1C3Y2X2</accession>
<dbReference type="PANTHER" id="PTHR43056:SF10">
    <property type="entry name" value="COCE_NOND FAMILY, PUTATIVE (AFU_ORTHOLOGUE AFUA_7G00600)-RELATED"/>
    <property type="match status" value="1"/>
</dbReference>
<dbReference type="EMBL" id="FMAJ01000005">
    <property type="protein sequence ID" value="SCB58837.1"/>
    <property type="molecule type" value="Genomic_DNA"/>
</dbReference>
<dbReference type="Proteomes" id="UP000198723">
    <property type="component" value="Unassembled WGS sequence"/>
</dbReference>
<dbReference type="InterPro" id="IPR050585">
    <property type="entry name" value="Xaa-Pro_dipeptidyl-ppase/CocE"/>
</dbReference>
<evidence type="ECO:0000313" key="3">
    <source>
        <dbReference type="EMBL" id="SCB58837.1"/>
    </source>
</evidence>
<evidence type="ECO:0000313" key="4">
    <source>
        <dbReference type="Proteomes" id="UP000198723"/>
    </source>
</evidence>
<protein>
    <recommendedName>
        <fullName evidence="2">Xaa-Pro dipeptidyl-peptidase C-terminal domain-containing protein</fullName>
    </recommendedName>
</protein>
<dbReference type="GO" id="GO:0008239">
    <property type="term" value="F:dipeptidyl-peptidase activity"/>
    <property type="evidence" value="ECO:0007669"/>
    <property type="project" value="InterPro"/>
</dbReference>
<keyword evidence="1" id="KW-0378">Hydrolase</keyword>
<evidence type="ECO:0000256" key="1">
    <source>
        <dbReference type="ARBA" id="ARBA00022801"/>
    </source>
</evidence>
<reference evidence="3 4" key="1">
    <citation type="submission" date="2016-08" db="EMBL/GenBank/DDBJ databases">
        <authorList>
            <person name="Seilhamer J.J."/>
        </authorList>
    </citation>
    <scope>NUCLEOTIDE SEQUENCE [LARGE SCALE GENOMIC DNA]</scope>
    <source>
        <strain evidence="3 4">HBR26</strain>
    </source>
</reference>
<dbReference type="InterPro" id="IPR005674">
    <property type="entry name" value="CocE/Ser_esterase"/>
</dbReference>
<feature type="domain" description="Xaa-Pro dipeptidyl-peptidase C-terminal" evidence="2">
    <location>
        <begin position="320"/>
        <end position="558"/>
    </location>
</feature>
<gene>
    <name evidence="3" type="ORF">GA0061105_105308</name>
</gene>
<dbReference type="InterPro" id="IPR029058">
    <property type="entry name" value="AB_hydrolase_fold"/>
</dbReference>
<proteinExistence type="predicted"/>
<dbReference type="SUPFAM" id="SSF53474">
    <property type="entry name" value="alpha/beta-Hydrolases"/>
    <property type="match status" value="1"/>
</dbReference>
<dbReference type="STRING" id="1138170.GA0061105_105308"/>
<dbReference type="SMART" id="SM00939">
    <property type="entry name" value="PepX_C"/>
    <property type="match status" value="1"/>
</dbReference>
<dbReference type="RefSeq" id="WP_092750684.1">
    <property type="nucleotide sequence ID" value="NZ_FMAJ01000005.1"/>
</dbReference>
<dbReference type="PANTHER" id="PTHR43056">
    <property type="entry name" value="PEPTIDASE S9 PROLYL OLIGOPEPTIDASE"/>
    <property type="match status" value="1"/>
</dbReference>
<dbReference type="InterPro" id="IPR000383">
    <property type="entry name" value="Xaa-Pro-like_dom"/>
</dbReference>
<dbReference type="Pfam" id="PF02129">
    <property type="entry name" value="Peptidase_S15"/>
    <property type="match status" value="1"/>
</dbReference>
<dbReference type="Gene3D" id="3.40.50.1820">
    <property type="entry name" value="alpha/beta hydrolase"/>
    <property type="match status" value="1"/>
</dbReference>
<dbReference type="SUPFAM" id="SSF49785">
    <property type="entry name" value="Galactose-binding domain-like"/>
    <property type="match status" value="1"/>
</dbReference>
<dbReference type="InterPro" id="IPR008979">
    <property type="entry name" value="Galactose-bd-like_sf"/>
</dbReference>
<dbReference type="InterPro" id="IPR013736">
    <property type="entry name" value="Xaa-Pro_dipept_C"/>
</dbReference>
<dbReference type="AlphaFoldDB" id="A0A1C3Y2X2"/>
<dbReference type="Pfam" id="PF08530">
    <property type="entry name" value="PepX_C"/>
    <property type="match status" value="1"/>
</dbReference>
<evidence type="ECO:0000259" key="2">
    <source>
        <dbReference type="SMART" id="SM00939"/>
    </source>
</evidence>
<sequence>MTKQTTFRLIDNVDVVMRDGVILKTDLWLPATEGAWPVLLQRTPYRKDAPFGSQYISALEFQTALRRGYAIAIQDTRGRYQSDGEFVPFEFEGRDGADTIEWLRRQPFCNGKVGMFGASYVGATQVLALSENPAGLKAIAPQLTTARHGETWMYRGGALELAFLLLWVIEALGADHILHRTAVMPPDVRERSQAFLERLQQDPFAAFARLPILNEAIAELAPYVRDWFDPRAIWGESELFSPDWVEANETAMLVVAGWNDIFLEGSIELFEKAKSRWTGQSDMPDRLIIGPWSHGNPSDWQGGEWLGYGASAVDLPEENLAFFDSALRDRQQDSPTVRYFRSGSNSWHAAPDWPLPDMVAVPHFLDCSRATLGSSPGAKASASYVSDPSMPVPTIGGATFLPGLLLGRNSGPLDQAPIEIRDDVLVFTGQPLRDDIEVTGLVTACLWVASSATTCDWTAKLCDVAPDDRSLAIVDGIIRWKRGSEAGDDPAELTIRLGHASRLFKKGHRLRLQIASSNFPRFDRNPQSGVPSTLARASDFVPARQRVFSGAAYPSRLILPVVTAAYPEARSLAGLRA</sequence>
<dbReference type="NCBIfam" id="TIGR00976">
    <property type="entry name" value="CocE_NonD"/>
    <property type="match status" value="1"/>
</dbReference>
<organism evidence="3 4">
    <name type="scientific">Rhizobium aethiopicum</name>
    <dbReference type="NCBI Taxonomy" id="1138170"/>
    <lineage>
        <taxon>Bacteria</taxon>
        <taxon>Pseudomonadati</taxon>
        <taxon>Pseudomonadota</taxon>
        <taxon>Alphaproteobacteria</taxon>
        <taxon>Hyphomicrobiales</taxon>
        <taxon>Rhizobiaceae</taxon>
        <taxon>Rhizobium/Agrobacterium group</taxon>
        <taxon>Rhizobium</taxon>
    </lineage>
</organism>
<name>A0A1C3Y2X2_9HYPH</name>
<dbReference type="Gene3D" id="2.60.120.260">
    <property type="entry name" value="Galactose-binding domain-like"/>
    <property type="match status" value="1"/>
</dbReference>
<dbReference type="Gene3D" id="1.10.3020.10">
    <property type="entry name" value="alpha-amino acid ester hydrolase ( Helical cap domain)"/>
    <property type="match status" value="1"/>
</dbReference>